<dbReference type="InterPro" id="IPR056068">
    <property type="entry name" value="EMF2-like_DUF7651"/>
</dbReference>
<evidence type="ECO:0000313" key="5">
    <source>
        <dbReference type="EnsemblPlants" id="TuG1812G0200000171.01.T03"/>
    </source>
</evidence>
<dbReference type="EnsemblPlants" id="TuG1812G0200000171.01.T03">
    <property type="protein sequence ID" value="TuG1812G0200000171.01.T03"/>
    <property type="gene ID" value="TuG1812G0200000171.01"/>
</dbReference>
<dbReference type="PANTHER" id="PTHR22597:SF23">
    <property type="entry name" value="POLYCOMB PROTEIN VEFS-BOX DOMAIN-CONTAINING PROTEIN"/>
    <property type="match status" value="1"/>
</dbReference>
<evidence type="ECO:0000259" key="3">
    <source>
        <dbReference type="Pfam" id="PF23320"/>
    </source>
</evidence>
<sequence length="370" mass="41991">MCPQLSPDEKLASEESLKLYCRPIEWYNIIQHRAAKNPTFLQRCLDYMIEARRKKRIQLTVSLSRGTNTACREQNIFPLYVLLATPTSNISLEEHPPIYRFSRAYFLTSFGGFGSKDHTKATFVIPDIENLASSRASNLNIIIISRGQVGEDIGENNCTGGHLERSALQKLEGKCFWGNISINLLRLSLENHASTLNLGHTMKLTSTVEMRPSFLEKKFLEQDNCLTFCSHKVDATGSYKLQVGISAQEAGARDIRENPYSSYSYSDVPTPSLPRIVRLRAGNVHFNCKYYKNTMQKTEVTEDFACPFCFVKCGSYKGLGCHLNSSHDLFHFEFWISEERQAVDVSLKADAWRIELGPEGVDPIHQTFSY</sequence>
<organism evidence="5 6">
    <name type="scientific">Triticum urartu</name>
    <name type="common">Red wild einkorn</name>
    <name type="synonym">Crithodium urartu</name>
    <dbReference type="NCBI Taxonomy" id="4572"/>
    <lineage>
        <taxon>Eukaryota</taxon>
        <taxon>Viridiplantae</taxon>
        <taxon>Streptophyta</taxon>
        <taxon>Embryophyta</taxon>
        <taxon>Tracheophyta</taxon>
        <taxon>Spermatophyta</taxon>
        <taxon>Magnoliopsida</taxon>
        <taxon>Liliopsida</taxon>
        <taxon>Poales</taxon>
        <taxon>Poaceae</taxon>
        <taxon>BOP clade</taxon>
        <taxon>Pooideae</taxon>
        <taxon>Triticodae</taxon>
        <taxon>Triticeae</taxon>
        <taxon>Triticinae</taxon>
        <taxon>Triticum</taxon>
    </lineage>
</organism>
<evidence type="ECO:0000256" key="1">
    <source>
        <dbReference type="ARBA" id="ARBA00023015"/>
    </source>
</evidence>
<feature type="domain" description="Polycomb protein SUZ12-like zinc finger" evidence="3">
    <location>
        <begin position="282"/>
        <end position="349"/>
    </location>
</feature>
<evidence type="ECO:0008006" key="7">
    <source>
        <dbReference type="Google" id="ProtNLM"/>
    </source>
</evidence>
<name>A0A8R7P8Z5_TRIUA</name>
<reference evidence="5" key="2">
    <citation type="submission" date="2018-03" db="EMBL/GenBank/DDBJ databases">
        <title>The Triticum urartu genome reveals the dynamic nature of wheat genome evolution.</title>
        <authorList>
            <person name="Ling H."/>
            <person name="Ma B."/>
            <person name="Shi X."/>
            <person name="Liu H."/>
            <person name="Dong L."/>
            <person name="Sun H."/>
            <person name="Cao Y."/>
            <person name="Gao Q."/>
            <person name="Zheng S."/>
            <person name="Li Y."/>
            <person name="Yu Y."/>
            <person name="Du H."/>
            <person name="Qi M."/>
            <person name="Li Y."/>
            <person name="Yu H."/>
            <person name="Cui Y."/>
            <person name="Wang N."/>
            <person name="Chen C."/>
            <person name="Wu H."/>
            <person name="Zhao Y."/>
            <person name="Zhang J."/>
            <person name="Li Y."/>
            <person name="Zhou W."/>
            <person name="Zhang B."/>
            <person name="Hu W."/>
            <person name="Eijk M."/>
            <person name="Tang J."/>
            <person name="Witsenboer H."/>
            <person name="Zhao S."/>
            <person name="Li Z."/>
            <person name="Zhang A."/>
            <person name="Wang D."/>
            <person name="Liang C."/>
        </authorList>
    </citation>
    <scope>NUCLEOTIDE SEQUENCE [LARGE SCALE GENOMIC DNA]</scope>
    <source>
        <strain evidence="5">cv. G1812</strain>
    </source>
</reference>
<evidence type="ECO:0000256" key="2">
    <source>
        <dbReference type="ARBA" id="ARBA00023163"/>
    </source>
</evidence>
<keyword evidence="1" id="KW-0805">Transcription regulation</keyword>
<protein>
    <recommendedName>
        <fullName evidence="7">Polycomb group protein EMBRYONIC FLOWER 2</fullName>
    </recommendedName>
</protein>
<evidence type="ECO:0000259" key="4">
    <source>
        <dbReference type="Pfam" id="PF24663"/>
    </source>
</evidence>
<proteinExistence type="predicted"/>
<reference evidence="5" key="3">
    <citation type="submission" date="2022-06" db="UniProtKB">
        <authorList>
            <consortium name="EnsemblPlants"/>
        </authorList>
    </citation>
    <scope>IDENTIFICATION</scope>
</reference>
<dbReference type="InterPro" id="IPR057540">
    <property type="entry name" value="Znf_SUZ12"/>
</dbReference>
<dbReference type="Pfam" id="PF24663">
    <property type="entry name" value="DUF7651"/>
    <property type="match status" value="1"/>
</dbReference>
<dbReference type="AlphaFoldDB" id="A0A8R7P8Z5"/>
<dbReference type="Pfam" id="PF23320">
    <property type="entry name" value="Zn_SUZ12"/>
    <property type="match status" value="1"/>
</dbReference>
<feature type="domain" description="DUF7651" evidence="4">
    <location>
        <begin position="47"/>
        <end position="253"/>
    </location>
</feature>
<keyword evidence="6" id="KW-1185">Reference proteome</keyword>
<dbReference type="GO" id="GO:0031490">
    <property type="term" value="F:chromatin DNA binding"/>
    <property type="evidence" value="ECO:0007669"/>
    <property type="project" value="TreeGrafter"/>
</dbReference>
<keyword evidence="2" id="KW-0804">Transcription</keyword>
<dbReference type="PANTHER" id="PTHR22597">
    <property type="entry name" value="POLYCOMB GROUP PROTEIN"/>
    <property type="match status" value="1"/>
</dbReference>
<reference evidence="6" key="1">
    <citation type="journal article" date="2013" name="Nature">
        <title>Draft genome of the wheat A-genome progenitor Triticum urartu.</title>
        <authorList>
            <person name="Ling H.Q."/>
            <person name="Zhao S."/>
            <person name="Liu D."/>
            <person name="Wang J."/>
            <person name="Sun H."/>
            <person name="Zhang C."/>
            <person name="Fan H."/>
            <person name="Li D."/>
            <person name="Dong L."/>
            <person name="Tao Y."/>
            <person name="Gao C."/>
            <person name="Wu H."/>
            <person name="Li Y."/>
            <person name="Cui Y."/>
            <person name="Guo X."/>
            <person name="Zheng S."/>
            <person name="Wang B."/>
            <person name="Yu K."/>
            <person name="Liang Q."/>
            <person name="Yang W."/>
            <person name="Lou X."/>
            <person name="Chen J."/>
            <person name="Feng M."/>
            <person name="Jian J."/>
            <person name="Zhang X."/>
            <person name="Luo G."/>
            <person name="Jiang Y."/>
            <person name="Liu J."/>
            <person name="Wang Z."/>
            <person name="Sha Y."/>
            <person name="Zhang B."/>
            <person name="Wu H."/>
            <person name="Tang D."/>
            <person name="Shen Q."/>
            <person name="Xue P."/>
            <person name="Zou S."/>
            <person name="Wang X."/>
            <person name="Liu X."/>
            <person name="Wang F."/>
            <person name="Yang Y."/>
            <person name="An X."/>
            <person name="Dong Z."/>
            <person name="Zhang K."/>
            <person name="Zhang X."/>
            <person name="Luo M.C."/>
            <person name="Dvorak J."/>
            <person name="Tong Y."/>
            <person name="Wang J."/>
            <person name="Yang H."/>
            <person name="Li Z."/>
            <person name="Wang D."/>
            <person name="Zhang A."/>
            <person name="Wang J."/>
        </authorList>
    </citation>
    <scope>NUCLEOTIDE SEQUENCE</scope>
    <source>
        <strain evidence="6">cv. G1812</strain>
    </source>
</reference>
<dbReference type="CDD" id="cd21749">
    <property type="entry name" value="ZnB-Zn_EMF2-like"/>
    <property type="match status" value="1"/>
</dbReference>
<dbReference type="GO" id="GO:0005634">
    <property type="term" value="C:nucleus"/>
    <property type="evidence" value="ECO:0007669"/>
    <property type="project" value="TreeGrafter"/>
</dbReference>
<evidence type="ECO:0000313" key="6">
    <source>
        <dbReference type="Proteomes" id="UP000015106"/>
    </source>
</evidence>
<dbReference type="Proteomes" id="UP000015106">
    <property type="component" value="Chromosome 2"/>
</dbReference>
<accession>A0A8R7P8Z5</accession>
<dbReference type="Gramene" id="TuG1812G0200000171.01.T03">
    <property type="protein sequence ID" value="TuG1812G0200000171.01.T03"/>
    <property type="gene ID" value="TuG1812G0200000171.01"/>
</dbReference>